<gene>
    <name evidence="2" type="ORF">K7432_010649</name>
</gene>
<protein>
    <submittedName>
        <fullName evidence="2">Uncharacterized protein</fullName>
    </submittedName>
</protein>
<evidence type="ECO:0000313" key="3">
    <source>
        <dbReference type="Proteomes" id="UP001479436"/>
    </source>
</evidence>
<name>A0ABR2WNK0_9FUNG</name>
<sequence length="111" mass="12072">MSYLHVKRAVEALSNKIDNSLSQPNIYDYAPGGDLMDFQSDDSSTSSQLGFSPTNNATDSTPTTTVSSPSSTSTCNFTTEPEERETNKAKKRKIVLNSASGQLWFPDILST</sequence>
<keyword evidence="3" id="KW-1185">Reference proteome</keyword>
<reference evidence="2 3" key="1">
    <citation type="submission" date="2023-04" db="EMBL/GenBank/DDBJ databases">
        <title>Genome of Basidiobolus ranarum AG-B5.</title>
        <authorList>
            <person name="Stajich J.E."/>
            <person name="Carter-House D."/>
            <person name="Gryganskyi A."/>
        </authorList>
    </citation>
    <scope>NUCLEOTIDE SEQUENCE [LARGE SCALE GENOMIC DNA]</scope>
    <source>
        <strain evidence="2 3">AG-B5</strain>
    </source>
</reference>
<feature type="region of interest" description="Disordered" evidence="1">
    <location>
        <begin position="32"/>
        <end position="93"/>
    </location>
</feature>
<evidence type="ECO:0000256" key="1">
    <source>
        <dbReference type="SAM" id="MobiDB-lite"/>
    </source>
</evidence>
<dbReference type="EMBL" id="JASJQH010000749">
    <property type="protein sequence ID" value="KAK9763044.1"/>
    <property type="molecule type" value="Genomic_DNA"/>
</dbReference>
<dbReference type="Proteomes" id="UP001479436">
    <property type="component" value="Unassembled WGS sequence"/>
</dbReference>
<comment type="caution">
    <text evidence="2">The sequence shown here is derived from an EMBL/GenBank/DDBJ whole genome shotgun (WGS) entry which is preliminary data.</text>
</comment>
<evidence type="ECO:0000313" key="2">
    <source>
        <dbReference type="EMBL" id="KAK9763044.1"/>
    </source>
</evidence>
<feature type="compositionally biased region" description="Low complexity" evidence="1">
    <location>
        <begin position="41"/>
        <end position="79"/>
    </location>
</feature>
<accession>A0ABR2WNK0</accession>
<proteinExistence type="predicted"/>
<organism evidence="2 3">
    <name type="scientific">Basidiobolus ranarum</name>
    <dbReference type="NCBI Taxonomy" id="34480"/>
    <lineage>
        <taxon>Eukaryota</taxon>
        <taxon>Fungi</taxon>
        <taxon>Fungi incertae sedis</taxon>
        <taxon>Zoopagomycota</taxon>
        <taxon>Entomophthoromycotina</taxon>
        <taxon>Basidiobolomycetes</taxon>
        <taxon>Basidiobolales</taxon>
        <taxon>Basidiobolaceae</taxon>
        <taxon>Basidiobolus</taxon>
    </lineage>
</organism>